<reference evidence="1 2" key="1">
    <citation type="submission" date="2010-02" db="EMBL/GenBank/DDBJ databases">
        <authorList>
            <person name="Weinstock G."/>
            <person name="Sodergren E."/>
            <person name="Clifton S."/>
            <person name="Fulton L."/>
            <person name="Fulton B."/>
            <person name="Courtney L."/>
            <person name="Fronick C."/>
            <person name="Harrison M."/>
            <person name="Strong C."/>
            <person name="Farmer C."/>
            <person name="Delahaunty K."/>
            <person name="Markovic C."/>
            <person name="Hall O."/>
            <person name="Minx P."/>
            <person name="Tomlinson C."/>
            <person name="Mitreva M."/>
            <person name="Nelson J."/>
            <person name="Hou S."/>
            <person name="Wollam A."/>
            <person name="Pepin K.H."/>
            <person name="Johnson M."/>
            <person name="Bhonagiri V."/>
            <person name="Zhang X."/>
            <person name="Suruliraj S."/>
            <person name="Warren W."/>
            <person name="Chinwalla A."/>
            <person name="Mardis E.R."/>
            <person name="Wilson R.K."/>
        </authorList>
    </citation>
    <scope>NUCLEOTIDE SEQUENCE [LARGE SCALE GENOMIC DNA]</scope>
    <source>
        <strain evidence="1 2">ATCC 29315</strain>
    </source>
</reference>
<evidence type="ECO:0000313" key="1">
    <source>
        <dbReference type="EMBL" id="EFE49435.1"/>
    </source>
</evidence>
<accession>D4DRV1</accession>
<dbReference type="Proteomes" id="UP000005536">
    <property type="component" value="Unassembled WGS sequence"/>
</dbReference>
<gene>
    <name evidence="1" type="ORF">NEIELOOT_01794</name>
</gene>
<name>D4DRV1_NEIEG</name>
<organism evidence="1 2">
    <name type="scientific">Neisseria elongata subsp. glycolytica ATCC 29315</name>
    <dbReference type="NCBI Taxonomy" id="546263"/>
    <lineage>
        <taxon>Bacteria</taxon>
        <taxon>Pseudomonadati</taxon>
        <taxon>Pseudomonadota</taxon>
        <taxon>Betaproteobacteria</taxon>
        <taxon>Neisseriales</taxon>
        <taxon>Neisseriaceae</taxon>
        <taxon>Neisseria</taxon>
    </lineage>
</organism>
<feature type="non-terminal residue" evidence="1">
    <location>
        <position position="50"/>
    </location>
</feature>
<proteinExistence type="predicted"/>
<sequence length="50" mass="6144">MKNKEINFEEYNKILKILILNQKIKDIFWQNAQLFKISTGWEIYINNKQV</sequence>
<dbReference type="EMBL" id="ADBF01000108">
    <property type="protein sequence ID" value="EFE49435.1"/>
    <property type="molecule type" value="Genomic_DNA"/>
</dbReference>
<protein>
    <submittedName>
        <fullName evidence="1">Uncharacterized protein</fullName>
    </submittedName>
</protein>
<comment type="caution">
    <text evidence="1">The sequence shown here is derived from an EMBL/GenBank/DDBJ whole genome shotgun (WGS) entry which is preliminary data.</text>
</comment>
<evidence type="ECO:0000313" key="2">
    <source>
        <dbReference type="Proteomes" id="UP000005536"/>
    </source>
</evidence>
<dbReference type="AlphaFoldDB" id="D4DRV1"/>